<evidence type="ECO:0000313" key="2">
    <source>
        <dbReference type="EMBL" id="KAK3721162.1"/>
    </source>
</evidence>
<evidence type="ECO:0000313" key="3">
    <source>
        <dbReference type="Proteomes" id="UP001283361"/>
    </source>
</evidence>
<dbReference type="EMBL" id="JAWDGP010007400">
    <property type="protein sequence ID" value="KAK3721162.1"/>
    <property type="molecule type" value="Genomic_DNA"/>
</dbReference>
<sequence>MVCVQARPTHNGSLHKVQRPTESSHEPKHEIPLVKLEQVGGAKRQGALLIGGSELGKILVGGEGEESDQVKLGEWFKGERLELEKKSLITPPQLKIVEPKL</sequence>
<name>A0AAE0XWN7_9GAST</name>
<comment type="caution">
    <text evidence="2">The sequence shown here is derived from an EMBL/GenBank/DDBJ whole genome shotgun (WGS) entry which is preliminary data.</text>
</comment>
<feature type="region of interest" description="Disordered" evidence="1">
    <location>
        <begin position="1"/>
        <end position="28"/>
    </location>
</feature>
<evidence type="ECO:0000256" key="1">
    <source>
        <dbReference type="SAM" id="MobiDB-lite"/>
    </source>
</evidence>
<accession>A0AAE0XWN7</accession>
<organism evidence="2 3">
    <name type="scientific">Elysia crispata</name>
    <name type="common">lettuce slug</name>
    <dbReference type="NCBI Taxonomy" id="231223"/>
    <lineage>
        <taxon>Eukaryota</taxon>
        <taxon>Metazoa</taxon>
        <taxon>Spiralia</taxon>
        <taxon>Lophotrochozoa</taxon>
        <taxon>Mollusca</taxon>
        <taxon>Gastropoda</taxon>
        <taxon>Heterobranchia</taxon>
        <taxon>Euthyneura</taxon>
        <taxon>Panpulmonata</taxon>
        <taxon>Sacoglossa</taxon>
        <taxon>Placobranchoidea</taxon>
        <taxon>Plakobranchidae</taxon>
        <taxon>Elysia</taxon>
    </lineage>
</organism>
<gene>
    <name evidence="2" type="ORF">RRG08_044175</name>
</gene>
<reference evidence="2" key="1">
    <citation type="journal article" date="2023" name="G3 (Bethesda)">
        <title>A reference genome for the long-term kleptoplast-retaining sea slug Elysia crispata morphotype clarki.</title>
        <authorList>
            <person name="Eastman K.E."/>
            <person name="Pendleton A.L."/>
            <person name="Shaikh M.A."/>
            <person name="Suttiyut T."/>
            <person name="Ogas R."/>
            <person name="Tomko P."/>
            <person name="Gavelis G."/>
            <person name="Widhalm J.R."/>
            <person name="Wisecaver J.H."/>
        </authorList>
    </citation>
    <scope>NUCLEOTIDE SEQUENCE</scope>
    <source>
        <strain evidence="2">ECLA1</strain>
    </source>
</reference>
<protein>
    <submittedName>
        <fullName evidence="2">Uncharacterized protein</fullName>
    </submittedName>
</protein>
<keyword evidence="3" id="KW-1185">Reference proteome</keyword>
<proteinExistence type="predicted"/>
<dbReference type="Proteomes" id="UP001283361">
    <property type="component" value="Unassembled WGS sequence"/>
</dbReference>
<dbReference type="AlphaFoldDB" id="A0AAE0XWN7"/>